<evidence type="ECO:0000256" key="4">
    <source>
        <dbReference type="ARBA" id="ARBA00022679"/>
    </source>
</evidence>
<dbReference type="GO" id="GO:0016266">
    <property type="term" value="P:protein O-linked glycosylation via N-acetyl-galactosamine"/>
    <property type="evidence" value="ECO:0007669"/>
    <property type="project" value="TreeGrafter"/>
</dbReference>
<evidence type="ECO:0000256" key="7">
    <source>
        <dbReference type="ARBA" id="ARBA00022989"/>
    </source>
</evidence>
<accession>A0A8J2PYM7</accession>
<keyword evidence="14" id="KW-1185">Reference proteome</keyword>
<feature type="compositionally biased region" description="Polar residues" evidence="11">
    <location>
        <begin position="107"/>
        <end position="120"/>
    </location>
</feature>
<dbReference type="PANTHER" id="PTHR46012">
    <property type="entry name" value="IP22168P"/>
    <property type="match status" value="1"/>
</dbReference>
<keyword evidence="10" id="KW-0175">Coiled coil</keyword>
<feature type="coiled-coil region" evidence="10">
    <location>
        <begin position="497"/>
        <end position="524"/>
    </location>
</feature>
<keyword evidence="6" id="KW-0735">Signal-anchor</keyword>
<dbReference type="Pfam" id="PF01501">
    <property type="entry name" value="Glyco_transf_8"/>
    <property type="match status" value="1"/>
</dbReference>
<evidence type="ECO:0000256" key="3">
    <source>
        <dbReference type="ARBA" id="ARBA00022676"/>
    </source>
</evidence>
<reference evidence="13" key="1">
    <citation type="submission" date="2021-06" db="EMBL/GenBank/DDBJ databases">
        <authorList>
            <person name="Hodson N. C."/>
            <person name="Mongue J. A."/>
            <person name="Jaron S. K."/>
        </authorList>
    </citation>
    <scope>NUCLEOTIDE SEQUENCE</scope>
</reference>
<comment type="caution">
    <text evidence="13">The sequence shown here is derived from an EMBL/GenBank/DDBJ whole genome shotgun (WGS) entry which is preliminary data.</text>
</comment>
<keyword evidence="4" id="KW-0808">Transferase</keyword>
<keyword evidence="8 12" id="KW-0472">Membrane</keyword>
<evidence type="ECO:0000256" key="2">
    <source>
        <dbReference type="ARBA" id="ARBA00006351"/>
    </source>
</evidence>
<evidence type="ECO:0000256" key="8">
    <source>
        <dbReference type="ARBA" id="ARBA00023136"/>
    </source>
</evidence>
<dbReference type="OrthoDB" id="6238971at2759"/>
<feature type="compositionally biased region" description="Basic and acidic residues" evidence="11">
    <location>
        <begin position="62"/>
        <end position="71"/>
    </location>
</feature>
<keyword evidence="5 12" id="KW-0812">Transmembrane</keyword>
<dbReference type="PANTHER" id="PTHR46012:SF2">
    <property type="entry name" value="IP22168P"/>
    <property type="match status" value="1"/>
</dbReference>
<evidence type="ECO:0000256" key="1">
    <source>
        <dbReference type="ARBA" id="ARBA00004606"/>
    </source>
</evidence>
<keyword evidence="3" id="KW-0328">Glycosyltransferase</keyword>
<dbReference type="InterPro" id="IPR051993">
    <property type="entry name" value="Glycosyltransferase_8"/>
</dbReference>
<evidence type="ECO:0000256" key="12">
    <source>
        <dbReference type="SAM" id="Phobius"/>
    </source>
</evidence>
<dbReference type="Proteomes" id="UP000708208">
    <property type="component" value="Unassembled WGS sequence"/>
</dbReference>
<evidence type="ECO:0000256" key="6">
    <source>
        <dbReference type="ARBA" id="ARBA00022968"/>
    </source>
</evidence>
<evidence type="ECO:0000256" key="10">
    <source>
        <dbReference type="SAM" id="Coils"/>
    </source>
</evidence>
<evidence type="ECO:0000256" key="5">
    <source>
        <dbReference type="ARBA" id="ARBA00022692"/>
    </source>
</evidence>
<evidence type="ECO:0000313" key="13">
    <source>
        <dbReference type="EMBL" id="CAG7833217.1"/>
    </source>
</evidence>
<evidence type="ECO:0000313" key="14">
    <source>
        <dbReference type="Proteomes" id="UP000708208"/>
    </source>
</evidence>
<dbReference type="AlphaFoldDB" id="A0A8J2PYM7"/>
<feature type="transmembrane region" description="Helical" evidence="12">
    <location>
        <begin position="18"/>
        <end position="36"/>
    </location>
</feature>
<feature type="compositionally biased region" description="Basic and acidic residues" evidence="11">
    <location>
        <begin position="122"/>
        <end position="132"/>
    </location>
</feature>
<keyword evidence="7 12" id="KW-1133">Transmembrane helix</keyword>
<dbReference type="InterPro" id="IPR002495">
    <property type="entry name" value="Glyco_trans_8"/>
</dbReference>
<keyword evidence="9" id="KW-0325">Glycoprotein</keyword>
<organism evidence="13 14">
    <name type="scientific">Allacma fusca</name>
    <dbReference type="NCBI Taxonomy" id="39272"/>
    <lineage>
        <taxon>Eukaryota</taxon>
        <taxon>Metazoa</taxon>
        <taxon>Ecdysozoa</taxon>
        <taxon>Arthropoda</taxon>
        <taxon>Hexapoda</taxon>
        <taxon>Collembola</taxon>
        <taxon>Symphypleona</taxon>
        <taxon>Sminthuridae</taxon>
        <taxon>Allacma</taxon>
    </lineage>
</organism>
<feature type="region of interest" description="Disordered" evidence="11">
    <location>
        <begin position="56"/>
        <end position="133"/>
    </location>
</feature>
<sequence>MSAETTLRAFQTFSVKQYWPFLAFLSLSVFFMVAFLPHTPKCTCASSNTAAANISGAGDTFESSKGKEDTTTKSSENVAAEDTILTKNTKNEHANSPSHARLEDKSSNNTTSEDITSLDNTKSNKTEKEETKSFTNFTEEETLKQIIKVFNHLGRSDLQNESSLLHTEELDSINPTILQELAEKLNQQSTRENKNHVHISDTRSSRINLTLAILVCGERRVQALVMLKSAVMFSLDANLHVIVVSDAATIKSVGIEILMMRMVLQEIGYKGYTFELVLEWYPKGKKEPDWKSMYQTCSNQRLFFPSLLKHHDALIYLDIDVIVLANLTEMWQLFKTKMIDQQILAVTPNSEAPGYYNLLSQIPYYGTRGINAGVMLMNLTRMRAFNFESRAKAIYTAYDQKIVLADQDIINGIFHPFQDLLVDITCSYNFYWLHCNYPSYDCYPKKTESTSTTSPVPDVTNTVTKMINYNQREDTNLGQIEAQTKNTNSYQSQDPNYNDTKDKIQNQTLEKNNHTEEIINTQSEDKTNNQTEVMKNNETKISSNEQAKMKTNIVENICFCNRVIQDGVRILHGNMGTFTYRDKMTPFLYDAYTAFRDLDLYTDSYSGLFRNLTDKFNKQDPRPCSPMTADMLYKGALDYLQRLGL</sequence>
<name>A0A8J2PYM7_9HEXA</name>
<evidence type="ECO:0000256" key="11">
    <source>
        <dbReference type="SAM" id="MobiDB-lite"/>
    </source>
</evidence>
<proteinExistence type="inferred from homology"/>
<evidence type="ECO:0000256" key="9">
    <source>
        <dbReference type="ARBA" id="ARBA00023180"/>
    </source>
</evidence>
<protein>
    <submittedName>
        <fullName evidence="13">Uncharacterized protein</fullName>
    </submittedName>
</protein>
<dbReference type="GO" id="GO:0035252">
    <property type="term" value="F:UDP-xylosyltransferase activity"/>
    <property type="evidence" value="ECO:0007669"/>
    <property type="project" value="TreeGrafter"/>
</dbReference>
<comment type="similarity">
    <text evidence="2">Belongs to the glycosyltransferase 8 family.</text>
</comment>
<comment type="subcellular location">
    <subcellularLocation>
        <location evidence="1">Membrane</location>
        <topology evidence="1">Single-pass type II membrane protein</topology>
    </subcellularLocation>
</comment>
<dbReference type="GO" id="GO:0016020">
    <property type="term" value="C:membrane"/>
    <property type="evidence" value="ECO:0007669"/>
    <property type="project" value="UniProtKB-SubCell"/>
</dbReference>
<gene>
    <name evidence="13" type="ORF">AFUS01_LOCUS42858</name>
</gene>
<dbReference type="EMBL" id="CAJVCH010569122">
    <property type="protein sequence ID" value="CAG7833217.1"/>
    <property type="molecule type" value="Genomic_DNA"/>
</dbReference>